<name>A0A316U5L2_9BASI</name>
<feature type="compositionally biased region" description="Polar residues" evidence="1">
    <location>
        <begin position="1"/>
        <end position="10"/>
    </location>
</feature>
<feature type="region of interest" description="Disordered" evidence="1">
    <location>
        <begin position="1"/>
        <end position="21"/>
    </location>
</feature>
<evidence type="ECO:0000313" key="3">
    <source>
        <dbReference type="Proteomes" id="UP000245942"/>
    </source>
</evidence>
<dbReference type="Proteomes" id="UP000245942">
    <property type="component" value="Unassembled WGS sequence"/>
</dbReference>
<dbReference type="AlphaFoldDB" id="A0A316U5L2"/>
<protein>
    <submittedName>
        <fullName evidence="2">Uncharacterized protein</fullName>
    </submittedName>
</protein>
<keyword evidence="3" id="KW-1185">Reference proteome</keyword>
<organism evidence="2 3">
    <name type="scientific">Pseudomicrostroma glucosiphilum</name>
    <dbReference type="NCBI Taxonomy" id="1684307"/>
    <lineage>
        <taxon>Eukaryota</taxon>
        <taxon>Fungi</taxon>
        <taxon>Dikarya</taxon>
        <taxon>Basidiomycota</taxon>
        <taxon>Ustilaginomycotina</taxon>
        <taxon>Exobasidiomycetes</taxon>
        <taxon>Microstromatales</taxon>
        <taxon>Microstromatales incertae sedis</taxon>
        <taxon>Pseudomicrostroma</taxon>
    </lineage>
</organism>
<sequence>MASQRSSTWSGLACSPAASSPRWTALRPIAEALAGTAPFPSQTKTIEDAVSSSTPLTILCALVSSVGPVKSVLGTEAYSYTTKRHRW</sequence>
<gene>
    <name evidence="2" type="ORF">BCV69DRAFT_283403</name>
</gene>
<dbReference type="EMBL" id="KZ819328">
    <property type="protein sequence ID" value="PWN20519.1"/>
    <property type="molecule type" value="Genomic_DNA"/>
</dbReference>
<dbReference type="RefSeq" id="XP_025347679.1">
    <property type="nucleotide sequence ID" value="XM_025492696.1"/>
</dbReference>
<dbReference type="GeneID" id="37014430"/>
<evidence type="ECO:0000313" key="2">
    <source>
        <dbReference type="EMBL" id="PWN20519.1"/>
    </source>
</evidence>
<reference evidence="2 3" key="1">
    <citation type="journal article" date="2018" name="Mol. Biol. Evol.">
        <title>Broad Genomic Sampling Reveals a Smut Pathogenic Ancestry of the Fungal Clade Ustilaginomycotina.</title>
        <authorList>
            <person name="Kijpornyongpan T."/>
            <person name="Mondo S.J."/>
            <person name="Barry K."/>
            <person name="Sandor L."/>
            <person name="Lee J."/>
            <person name="Lipzen A."/>
            <person name="Pangilinan J."/>
            <person name="LaButti K."/>
            <person name="Hainaut M."/>
            <person name="Henrissat B."/>
            <person name="Grigoriev I.V."/>
            <person name="Spatafora J.W."/>
            <person name="Aime M.C."/>
        </authorList>
    </citation>
    <scope>NUCLEOTIDE SEQUENCE [LARGE SCALE GENOMIC DNA]</scope>
    <source>
        <strain evidence="2 3">MCA 4718</strain>
    </source>
</reference>
<proteinExistence type="predicted"/>
<accession>A0A316U5L2</accession>
<evidence type="ECO:0000256" key="1">
    <source>
        <dbReference type="SAM" id="MobiDB-lite"/>
    </source>
</evidence>